<dbReference type="Proteomes" id="UP000249061">
    <property type="component" value="Unassembled WGS sequence"/>
</dbReference>
<gene>
    <name evidence="1" type="ORF">DI536_34895</name>
</gene>
<protein>
    <submittedName>
        <fullName evidence="1">Uncharacterized protein</fullName>
    </submittedName>
</protein>
<evidence type="ECO:0000313" key="1">
    <source>
        <dbReference type="EMBL" id="PZR04061.1"/>
    </source>
</evidence>
<dbReference type="EMBL" id="QFQP01000065">
    <property type="protein sequence ID" value="PZR04061.1"/>
    <property type="molecule type" value="Genomic_DNA"/>
</dbReference>
<accession>A0A2W5V237</accession>
<evidence type="ECO:0000313" key="2">
    <source>
        <dbReference type="Proteomes" id="UP000249061"/>
    </source>
</evidence>
<sequence length="291" mass="32266">MKVVFVGAALVVLTGLALWLLTRAGAFGPAGEELRVLVQREFVSVEVTDIDSVRRRPFCSQRGCGSWQLDVSGRGTLRADTFTNVPSTEWLVRCGLPADAAVPRVKNSDGEFADRVVMRSKRDRGRVMAFDVNMVLHQTDGGTWEVGRDRVDRLEPLDNQDDKLGTGSGVDMDSIAFQALCQDARALSAPAGVGWYCFAGEITNRSIFSVCVRDAVRCERLRASGYSHVVHVGAEYTFDPRCTAIEQAFGFMSHGGSRDDWQWRVSRNRDECEQLRGDLGDVWRTSCRPLP</sequence>
<name>A0A2W5V237_9BACT</name>
<reference evidence="1 2" key="1">
    <citation type="submission" date="2017-08" db="EMBL/GenBank/DDBJ databases">
        <title>Infants hospitalized years apart are colonized by the same room-sourced microbial strains.</title>
        <authorList>
            <person name="Brooks B."/>
            <person name="Olm M.R."/>
            <person name="Firek B.A."/>
            <person name="Baker R."/>
            <person name="Thomas B.C."/>
            <person name="Morowitz M.J."/>
            <person name="Banfield J.F."/>
        </authorList>
    </citation>
    <scope>NUCLEOTIDE SEQUENCE [LARGE SCALE GENOMIC DNA]</scope>
    <source>
        <strain evidence="1">S2_003_000_R2_14</strain>
    </source>
</reference>
<comment type="caution">
    <text evidence="1">The sequence shown here is derived from an EMBL/GenBank/DDBJ whole genome shotgun (WGS) entry which is preliminary data.</text>
</comment>
<organism evidence="1 2">
    <name type="scientific">Archangium gephyra</name>
    <dbReference type="NCBI Taxonomy" id="48"/>
    <lineage>
        <taxon>Bacteria</taxon>
        <taxon>Pseudomonadati</taxon>
        <taxon>Myxococcota</taxon>
        <taxon>Myxococcia</taxon>
        <taxon>Myxococcales</taxon>
        <taxon>Cystobacterineae</taxon>
        <taxon>Archangiaceae</taxon>
        <taxon>Archangium</taxon>
    </lineage>
</organism>
<dbReference type="AlphaFoldDB" id="A0A2W5V237"/>
<proteinExistence type="predicted"/>